<evidence type="ECO:0000256" key="5">
    <source>
        <dbReference type="ARBA" id="ARBA00023008"/>
    </source>
</evidence>
<proteinExistence type="predicted"/>
<dbReference type="PROSITE" id="PS51257">
    <property type="entry name" value="PROKAR_LIPOPROTEIN"/>
    <property type="match status" value="1"/>
</dbReference>
<name>A0A1H3NK48_9EURY</name>
<dbReference type="Pfam" id="PF00127">
    <property type="entry name" value="Copper-bind"/>
    <property type="match status" value="1"/>
</dbReference>
<dbReference type="RefSeq" id="WP_092734963.1">
    <property type="nucleotide sequence ID" value="NZ_FNPC01000013.1"/>
</dbReference>
<keyword evidence="9" id="KW-1185">Reference proteome</keyword>
<dbReference type="Gene3D" id="2.60.40.420">
    <property type="entry name" value="Cupredoxins - blue copper proteins"/>
    <property type="match status" value="1"/>
</dbReference>
<evidence type="ECO:0000313" key="9">
    <source>
        <dbReference type="Proteomes" id="UP000199079"/>
    </source>
</evidence>
<reference evidence="9" key="1">
    <citation type="submission" date="2016-10" db="EMBL/GenBank/DDBJ databases">
        <authorList>
            <person name="Varghese N."/>
            <person name="Submissions S."/>
        </authorList>
    </citation>
    <scope>NUCLEOTIDE SEQUENCE [LARGE SCALE GENOMIC DNA]</scope>
    <source>
        <strain evidence="9">DC30,IBRC 10041,KCTC 4046</strain>
    </source>
</reference>
<keyword evidence="5" id="KW-0186">Copper</keyword>
<comment type="subcellular location">
    <subcellularLocation>
        <location evidence="1">Membrane</location>
    </subcellularLocation>
</comment>
<evidence type="ECO:0000256" key="3">
    <source>
        <dbReference type="ARBA" id="ARBA00022723"/>
    </source>
</evidence>
<dbReference type="OrthoDB" id="4392at2157"/>
<evidence type="ECO:0000256" key="4">
    <source>
        <dbReference type="ARBA" id="ARBA00022982"/>
    </source>
</evidence>
<keyword evidence="6" id="KW-0472">Membrane</keyword>
<evidence type="ECO:0000256" key="6">
    <source>
        <dbReference type="ARBA" id="ARBA00023136"/>
    </source>
</evidence>
<dbReference type="InterPro" id="IPR000923">
    <property type="entry name" value="BlueCu_1"/>
</dbReference>
<dbReference type="InterPro" id="IPR008972">
    <property type="entry name" value="Cupredoxin"/>
</dbReference>
<dbReference type="GO" id="GO:0009055">
    <property type="term" value="F:electron transfer activity"/>
    <property type="evidence" value="ECO:0007669"/>
    <property type="project" value="InterPro"/>
</dbReference>
<evidence type="ECO:0000256" key="1">
    <source>
        <dbReference type="ARBA" id="ARBA00004370"/>
    </source>
</evidence>
<dbReference type="PANTHER" id="PTHR34192">
    <property type="entry name" value="PLASTOCYANIN MAJOR ISOFORM, CHLOROPLASTIC-RELATED"/>
    <property type="match status" value="1"/>
</dbReference>
<accession>A0A1H3NK48</accession>
<dbReference type="Proteomes" id="UP000199079">
    <property type="component" value="Unassembled WGS sequence"/>
</dbReference>
<dbReference type="SUPFAM" id="SSF49503">
    <property type="entry name" value="Cupredoxins"/>
    <property type="match status" value="1"/>
</dbReference>
<dbReference type="GO" id="GO:0016020">
    <property type="term" value="C:membrane"/>
    <property type="evidence" value="ECO:0007669"/>
    <property type="project" value="UniProtKB-SubCell"/>
</dbReference>
<dbReference type="PANTHER" id="PTHR34192:SF10">
    <property type="entry name" value="PLASTOCYANIN MAJOR ISOFORM, CHLOROPLASTIC-RELATED"/>
    <property type="match status" value="1"/>
</dbReference>
<evidence type="ECO:0000259" key="7">
    <source>
        <dbReference type="Pfam" id="PF00127"/>
    </source>
</evidence>
<sequence length="153" mass="16917">MTRRRRFLTAVASGTILGLAGCNSGTFGPSERQLDARRTDLQERNDAVVGMVTPDNTFEPATVTIGVGERVGWINDSEWGHTVTAYEDGIPDEAAFFTTGEYDTERAARDAWPDGDLEVGETYEHTFEVAGEYDYFCVPHEDEMVGTVIVKNE</sequence>
<dbReference type="GO" id="GO:0005507">
    <property type="term" value="F:copper ion binding"/>
    <property type="evidence" value="ECO:0007669"/>
    <property type="project" value="InterPro"/>
</dbReference>
<protein>
    <submittedName>
        <fullName evidence="8">Plastocyanin</fullName>
    </submittedName>
</protein>
<dbReference type="AlphaFoldDB" id="A0A1H3NK48"/>
<evidence type="ECO:0000256" key="2">
    <source>
        <dbReference type="ARBA" id="ARBA00022448"/>
    </source>
</evidence>
<evidence type="ECO:0000313" key="8">
    <source>
        <dbReference type="EMBL" id="SDY89306.1"/>
    </source>
</evidence>
<dbReference type="PROSITE" id="PS00196">
    <property type="entry name" value="COPPER_BLUE"/>
    <property type="match status" value="1"/>
</dbReference>
<organism evidence="8 9">
    <name type="scientific">Halopenitus persicus</name>
    <dbReference type="NCBI Taxonomy" id="1048396"/>
    <lineage>
        <taxon>Archaea</taxon>
        <taxon>Methanobacteriati</taxon>
        <taxon>Methanobacteriota</taxon>
        <taxon>Stenosarchaea group</taxon>
        <taxon>Halobacteria</taxon>
        <taxon>Halobacteriales</taxon>
        <taxon>Haloferacaceae</taxon>
        <taxon>Halopenitus</taxon>
    </lineage>
</organism>
<keyword evidence="4" id="KW-0249">Electron transport</keyword>
<keyword evidence="2" id="KW-0813">Transport</keyword>
<keyword evidence="3" id="KW-0479">Metal-binding</keyword>
<gene>
    <name evidence="8" type="ORF">SAMN05216564_11337</name>
</gene>
<dbReference type="InterPro" id="IPR028871">
    <property type="entry name" value="BlueCu_1_BS"/>
</dbReference>
<dbReference type="EMBL" id="FNPC01000013">
    <property type="protein sequence ID" value="SDY89306.1"/>
    <property type="molecule type" value="Genomic_DNA"/>
</dbReference>
<feature type="domain" description="Blue (type 1) copper" evidence="7">
    <location>
        <begin position="57"/>
        <end position="151"/>
    </location>
</feature>